<comment type="caution">
    <text evidence="2">The sequence shown here is derived from an EMBL/GenBank/DDBJ whole genome shotgun (WGS) entry which is preliminary data.</text>
</comment>
<reference evidence="2" key="2">
    <citation type="submission" date="2013-09" db="EMBL/GenBank/DDBJ databases">
        <title>Draft genome sequence of Anaerotruncus colihominis(DSM 17241).</title>
        <authorList>
            <person name="Sudarsanam P."/>
            <person name="Ley R."/>
            <person name="Guruge J."/>
            <person name="Turnbaugh P.J."/>
            <person name="Mahowald M."/>
            <person name="Liep D."/>
            <person name="Gordon J."/>
        </authorList>
    </citation>
    <scope>NUCLEOTIDE SEQUENCE</scope>
    <source>
        <strain evidence="2">DSM 17241</strain>
    </source>
</reference>
<evidence type="ECO:0000256" key="1">
    <source>
        <dbReference type="SAM" id="Phobius"/>
    </source>
</evidence>
<keyword evidence="3" id="KW-1185">Reference proteome</keyword>
<name>B0PE35_9FIRM</name>
<keyword evidence="1" id="KW-1133">Transmembrane helix</keyword>
<dbReference type="EMBL" id="ABGD02000024">
    <property type="protein sequence ID" value="EDS10224.1"/>
    <property type="molecule type" value="Genomic_DNA"/>
</dbReference>
<proteinExistence type="predicted"/>
<evidence type="ECO:0000313" key="2">
    <source>
        <dbReference type="EMBL" id="EDS10224.1"/>
    </source>
</evidence>
<dbReference type="HOGENOM" id="CLU_3283917_0_0_9"/>
<keyword evidence="1" id="KW-0812">Transmembrane</keyword>
<dbReference type="AlphaFoldDB" id="B0PE35"/>
<organism evidence="2 3">
    <name type="scientific">Anaerotruncus colihominis DSM 17241</name>
    <dbReference type="NCBI Taxonomy" id="445972"/>
    <lineage>
        <taxon>Bacteria</taxon>
        <taxon>Bacillati</taxon>
        <taxon>Bacillota</taxon>
        <taxon>Clostridia</taxon>
        <taxon>Eubacteriales</taxon>
        <taxon>Oscillospiraceae</taxon>
        <taxon>Anaerotruncus</taxon>
    </lineage>
</organism>
<gene>
    <name evidence="2" type="ORF">ANACOL_02820</name>
</gene>
<protein>
    <submittedName>
        <fullName evidence="2">Uncharacterized protein</fullName>
    </submittedName>
</protein>
<feature type="transmembrane region" description="Helical" evidence="1">
    <location>
        <begin position="12"/>
        <end position="34"/>
    </location>
</feature>
<reference evidence="2" key="1">
    <citation type="submission" date="2007-11" db="EMBL/GenBank/DDBJ databases">
        <authorList>
            <person name="Fulton L."/>
            <person name="Clifton S."/>
            <person name="Fulton B."/>
            <person name="Xu J."/>
            <person name="Minx P."/>
            <person name="Pepin K.H."/>
            <person name="Johnson M."/>
            <person name="Thiruvilangam P."/>
            <person name="Bhonagiri V."/>
            <person name="Nash W.E."/>
            <person name="Mardis E.R."/>
            <person name="Wilson R.K."/>
        </authorList>
    </citation>
    <scope>NUCLEOTIDE SEQUENCE [LARGE SCALE GENOMIC DNA]</scope>
    <source>
        <strain evidence="2">DSM 17241</strain>
    </source>
</reference>
<dbReference type="Proteomes" id="UP000003803">
    <property type="component" value="Unassembled WGS sequence"/>
</dbReference>
<accession>B0PE35</accession>
<keyword evidence="1" id="KW-0472">Membrane</keyword>
<sequence>MCYYNWGAEFLTFVFVLGTFVETALVVHLGINLINKNHNK</sequence>
<evidence type="ECO:0000313" key="3">
    <source>
        <dbReference type="Proteomes" id="UP000003803"/>
    </source>
</evidence>